<sequence length="251" mass="27797">MAKERFSEADEKTAGAMVHAPEVMIRPASAAVRGVALVLHGGRANSFEPVRSRHLSPARMIPFARLLSVWGSPAGLETWNLRNRVRGWNGEEMSPLHDARWALERIHDRHPDVPVYLLGHSMGGLTALCTADDPQVRAVVALAPWVDSTTPVQQVAGRRVLIVHGDRDRWTSPRQSQRYAQRIQHIADDVRYVTMTGAGHFMLSKLPLWHELSASYLLDSFARDTGAPVNPRHLRRAADVLAQPSPLGGTL</sequence>
<dbReference type="SUPFAM" id="SSF53474">
    <property type="entry name" value="alpha/beta-Hydrolases"/>
    <property type="match status" value="1"/>
</dbReference>
<dbReference type="InterPro" id="IPR022742">
    <property type="entry name" value="Hydrolase_4"/>
</dbReference>
<dbReference type="OrthoDB" id="3366509at2"/>
<dbReference type="Proteomes" id="UP000199258">
    <property type="component" value="Unassembled WGS sequence"/>
</dbReference>
<dbReference type="RefSeq" id="WP_090585386.1">
    <property type="nucleotide sequence ID" value="NZ_FNDT01000004.1"/>
</dbReference>
<protein>
    <submittedName>
        <fullName evidence="2">Alpha/beta hydrolase family protein</fullName>
    </submittedName>
</protein>
<evidence type="ECO:0000259" key="1">
    <source>
        <dbReference type="Pfam" id="PF12146"/>
    </source>
</evidence>
<keyword evidence="2" id="KW-0378">Hydrolase</keyword>
<evidence type="ECO:0000313" key="3">
    <source>
        <dbReference type="Proteomes" id="UP000199258"/>
    </source>
</evidence>
<dbReference type="EMBL" id="FNDT01000004">
    <property type="protein sequence ID" value="SDH94003.1"/>
    <property type="molecule type" value="Genomic_DNA"/>
</dbReference>
<dbReference type="Pfam" id="PF12146">
    <property type="entry name" value="Hydrolase_4"/>
    <property type="match status" value="1"/>
</dbReference>
<reference evidence="2 3" key="1">
    <citation type="submission" date="2016-10" db="EMBL/GenBank/DDBJ databases">
        <authorList>
            <person name="de Groot N.N."/>
        </authorList>
    </citation>
    <scope>NUCLEOTIDE SEQUENCE [LARGE SCALE GENOMIC DNA]</scope>
    <source>
        <strain evidence="2 3">NP_1H</strain>
    </source>
</reference>
<keyword evidence="3" id="KW-1185">Reference proteome</keyword>
<name>A0A1G8GHZ3_9MICC</name>
<proteinExistence type="predicted"/>
<dbReference type="STRING" id="335973.SAMN04488693_104133"/>
<accession>A0A1G8GHZ3</accession>
<dbReference type="Gene3D" id="3.40.50.1820">
    <property type="entry name" value="alpha/beta hydrolase"/>
    <property type="match status" value="1"/>
</dbReference>
<evidence type="ECO:0000313" key="2">
    <source>
        <dbReference type="EMBL" id="SDH94003.1"/>
    </source>
</evidence>
<organism evidence="2 3">
    <name type="scientific">Arthrobacter subterraneus</name>
    <dbReference type="NCBI Taxonomy" id="335973"/>
    <lineage>
        <taxon>Bacteria</taxon>
        <taxon>Bacillati</taxon>
        <taxon>Actinomycetota</taxon>
        <taxon>Actinomycetes</taxon>
        <taxon>Micrococcales</taxon>
        <taxon>Micrococcaceae</taxon>
        <taxon>Arthrobacter</taxon>
    </lineage>
</organism>
<dbReference type="InterPro" id="IPR029058">
    <property type="entry name" value="AB_hydrolase_fold"/>
</dbReference>
<dbReference type="GO" id="GO:0016787">
    <property type="term" value="F:hydrolase activity"/>
    <property type="evidence" value="ECO:0007669"/>
    <property type="project" value="UniProtKB-KW"/>
</dbReference>
<gene>
    <name evidence="2" type="ORF">SAMN04488693_104133</name>
</gene>
<feature type="domain" description="Serine aminopeptidase S33" evidence="1">
    <location>
        <begin position="96"/>
        <end position="151"/>
    </location>
</feature>
<dbReference type="AlphaFoldDB" id="A0A1G8GHZ3"/>